<feature type="compositionally biased region" description="Basic and acidic residues" evidence="1">
    <location>
        <begin position="676"/>
        <end position="712"/>
    </location>
</feature>
<feature type="compositionally biased region" description="Basic and acidic residues" evidence="1">
    <location>
        <begin position="1103"/>
        <end position="1127"/>
    </location>
</feature>
<proteinExistence type="predicted"/>
<dbReference type="Proteomes" id="UP001620645">
    <property type="component" value="Unassembled WGS sequence"/>
</dbReference>
<feature type="region of interest" description="Disordered" evidence="1">
    <location>
        <begin position="505"/>
        <end position="526"/>
    </location>
</feature>
<feature type="region of interest" description="Disordered" evidence="1">
    <location>
        <begin position="288"/>
        <end position="363"/>
    </location>
</feature>
<evidence type="ECO:0008006" key="4">
    <source>
        <dbReference type="Google" id="ProtNLM"/>
    </source>
</evidence>
<comment type="caution">
    <text evidence="2">The sequence shown here is derived from an EMBL/GenBank/DDBJ whole genome shotgun (WGS) entry which is preliminary data.</text>
</comment>
<accession>A0ABD2JF52</accession>
<feature type="compositionally biased region" description="Basic and acidic residues" evidence="1">
    <location>
        <begin position="1239"/>
        <end position="1265"/>
    </location>
</feature>
<dbReference type="EMBL" id="JBICCN010000145">
    <property type="protein sequence ID" value="KAL3089239.1"/>
    <property type="molecule type" value="Genomic_DNA"/>
</dbReference>
<feature type="region of interest" description="Disordered" evidence="1">
    <location>
        <begin position="1093"/>
        <end position="1129"/>
    </location>
</feature>
<keyword evidence="3" id="KW-1185">Reference proteome</keyword>
<feature type="region of interest" description="Disordered" evidence="1">
    <location>
        <begin position="176"/>
        <end position="220"/>
    </location>
</feature>
<feature type="region of interest" description="Disordered" evidence="1">
    <location>
        <begin position="1176"/>
        <end position="1316"/>
    </location>
</feature>
<feature type="region of interest" description="Disordered" evidence="1">
    <location>
        <begin position="672"/>
        <end position="763"/>
    </location>
</feature>
<feature type="region of interest" description="Disordered" evidence="1">
    <location>
        <begin position="1365"/>
        <end position="1429"/>
    </location>
</feature>
<reference evidence="2 3" key="1">
    <citation type="submission" date="2024-10" db="EMBL/GenBank/DDBJ databases">
        <authorList>
            <person name="Kim D."/>
        </authorList>
    </citation>
    <scope>NUCLEOTIDE SEQUENCE [LARGE SCALE GENOMIC DNA]</scope>
    <source>
        <strain evidence="2">Taebaek</strain>
    </source>
</reference>
<evidence type="ECO:0000256" key="1">
    <source>
        <dbReference type="SAM" id="MobiDB-lite"/>
    </source>
</evidence>
<feature type="compositionally biased region" description="Polar residues" evidence="1">
    <location>
        <begin position="288"/>
        <end position="303"/>
    </location>
</feature>
<feature type="compositionally biased region" description="Polar residues" evidence="1">
    <location>
        <begin position="506"/>
        <end position="516"/>
    </location>
</feature>
<gene>
    <name evidence="2" type="ORF">niasHS_006960</name>
</gene>
<feature type="compositionally biased region" description="Basic and acidic residues" evidence="1">
    <location>
        <begin position="1374"/>
        <end position="1385"/>
    </location>
</feature>
<evidence type="ECO:0000313" key="2">
    <source>
        <dbReference type="EMBL" id="KAL3089239.1"/>
    </source>
</evidence>
<feature type="compositionally biased region" description="Polar residues" evidence="1">
    <location>
        <begin position="739"/>
        <end position="750"/>
    </location>
</feature>
<feature type="region of interest" description="Disordered" evidence="1">
    <location>
        <begin position="60"/>
        <end position="142"/>
    </location>
</feature>
<feature type="compositionally biased region" description="Basic and acidic residues" evidence="1">
    <location>
        <begin position="1185"/>
        <end position="1221"/>
    </location>
</feature>
<feature type="compositionally biased region" description="Basic and acidic residues" evidence="1">
    <location>
        <begin position="1413"/>
        <end position="1429"/>
    </location>
</feature>
<feature type="compositionally biased region" description="Basic and acidic residues" evidence="1">
    <location>
        <begin position="69"/>
        <end position="81"/>
    </location>
</feature>
<name>A0ABD2JF52_HETSC</name>
<feature type="compositionally biased region" description="Basic residues" evidence="1">
    <location>
        <begin position="1093"/>
        <end position="1102"/>
    </location>
</feature>
<feature type="compositionally biased region" description="Basic and acidic residues" evidence="1">
    <location>
        <begin position="1392"/>
        <end position="1405"/>
    </location>
</feature>
<organism evidence="2 3">
    <name type="scientific">Heterodera schachtii</name>
    <name type="common">Sugarbeet cyst nematode worm</name>
    <name type="synonym">Tylenchus schachtii</name>
    <dbReference type="NCBI Taxonomy" id="97005"/>
    <lineage>
        <taxon>Eukaryota</taxon>
        <taxon>Metazoa</taxon>
        <taxon>Ecdysozoa</taxon>
        <taxon>Nematoda</taxon>
        <taxon>Chromadorea</taxon>
        <taxon>Rhabditida</taxon>
        <taxon>Tylenchina</taxon>
        <taxon>Tylenchomorpha</taxon>
        <taxon>Tylenchoidea</taxon>
        <taxon>Heteroderidae</taxon>
        <taxon>Heteroderinae</taxon>
        <taxon>Heterodera</taxon>
    </lineage>
</organism>
<feature type="compositionally biased region" description="Basic and acidic residues" evidence="1">
    <location>
        <begin position="205"/>
        <end position="218"/>
    </location>
</feature>
<evidence type="ECO:0000313" key="3">
    <source>
        <dbReference type="Proteomes" id="UP001620645"/>
    </source>
</evidence>
<feature type="compositionally biased region" description="Basic and acidic residues" evidence="1">
    <location>
        <begin position="306"/>
        <end position="317"/>
    </location>
</feature>
<protein>
    <recommendedName>
        <fullName evidence="4">Peptidase aspartic putative domain-containing protein</fullName>
    </recommendedName>
</protein>
<sequence length="1429" mass="160197">MRDVLGEALVLLPQSSRSQFLSLGHWRIRELARSISEFQAVQTPAAGVSRIGISLPPAGAAVGTGRIPVVDESKQVREGRKSRTAPNRPQKDRPVRRRNSHQPESRGSVSVSRQPEHPPQKTAKSNSRPFGAAQRGPTSPSQQILSVVPLSKQQIAVQHPTVPVQICHPSPLPFSSPFGVDRIGQQHQTHQSERRKKGPFPLRQASRESRAIRDESDWRQTGAVSRGFCNDKSIGANFSHQQSVYERLLGLRATNRSTSDQRARIREANGKLVLLAGGPTQHFERQQMQQFESENGSESNMNPANEGHHDGAQHDENVQDGNDPVASANGGQQKVARANEATRGSNMAPGAGTNQQGVLPFPSRNLRSVSIPVRTARDRIERASGTLAARIAEAREVIDQDLTKGEAGYQAARLLAMERGLQEATQIFQGHFEIGMAAAGDEPAGYQDFFYDILTAPLPAATKEIQLRNHPTPAELLQIADEHIGDLRTMRRALEDEEEAIARSRLSGSLRTNNSHPVGDDPPPLENRNMEELERSFQAAAKRWQNDGQVVQQHNRRPMGRVATPVMSNLDGIFQRRAKVLSVASMRVTNPAREWDNRNREEMGAFPPATAHRPALMQPKIEQQRAHVNNDHRERQTYPIRRRIRDETEYDRNHGRDQTAEVRCMRSAESALAAMKEPEVRTEHRTEHDQTGREVRAGREQFQRAFMERDSQPTRAQSNGTRREEQYGMNARFAGPSITHANENESSGGNWTRVAPNGPTATTERWSCSLCLRSGHRPSKCRAYPTAQARRKRLIEQKRCLRCMCSDHLFKQCQRAVRCNACRKNDHHWLLCWKSISGGQSRSFTESERRANNHATLISGMDLPTHFTAVRGMQNNQDEFKVNAGEQRAFTTFGSRLPAQQMICRVIAAAEEVEDECQTTLLLDPGSHVDCAETSLIQQLGPKPTEKRPLKVQVFGGKKQRIRSATYRLRLKRADGEWESIEVSEVPHICTPIRTELIESGATPESDLRTVTQTTQPQIMIGIRKFWDYVIGFRKIENGAYVIDTVFGQVLCGEDIQASSGATPAASILTTMPCGKIRQARANEGQQIGKVGRNWKRKRKRRENNSRKIVDRDLHNSPAEFDPKRSGTNEVIKSQAESIGEMDPNQQKQHIGRIVETKGSSEHIRMASVQIRGRPINKIGPLEEAPPKMRDTDDRADQAVHKRHEAETRAVETQSEMRDRNAPSAATEDERNRAKRNGKIVENRRREVEAVQPDEKANRQIRNDNSRGNGPHDSNEKYGDATTTEKSAVFGKAAEVPSAAQEEAGNSANPHSAQRHDKKYLGDISMAPSLLNVPTKFQTNSTKGEVGDRFGADGPRAVQTEEIGYDFPEASFDEQQRTEHERILDDSMEGVNDGKENRQRHEETGRFGPRSVMNHEREAQFNQERGWHC</sequence>